<dbReference type="STRING" id="1576369.SAMN05421753_10257"/>
<reference evidence="4" key="1">
    <citation type="submission" date="2016-10" db="EMBL/GenBank/DDBJ databases">
        <authorList>
            <person name="Varghese N."/>
            <person name="Submissions S."/>
        </authorList>
    </citation>
    <scope>NUCLEOTIDE SEQUENCE [LARGE SCALE GENOMIC DNA]</scope>
    <source>
        <strain evidence="4">DSM 26348</strain>
    </source>
</reference>
<dbReference type="RefSeq" id="WP_175517059.1">
    <property type="nucleotide sequence ID" value="NZ_FOQD01000002.1"/>
</dbReference>
<evidence type="ECO:0000256" key="2">
    <source>
        <dbReference type="SAM" id="SignalP"/>
    </source>
</evidence>
<accession>A0A1I3C2G5</accession>
<evidence type="ECO:0000313" key="4">
    <source>
        <dbReference type="Proteomes" id="UP000199518"/>
    </source>
</evidence>
<feature type="chain" id="PRO_5011578082" evidence="2">
    <location>
        <begin position="23"/>
        <end position="645"/>
    </location>
</feature>
<dbReference type="EMBL" id="FOQD01000002">
    <property type="protein sequence ID" value="SFH68640.1"/>
    <property type="molecule type" value="Genomic_DNA"/>
</dbReference>
<evidence type="ECO:0000313" key="3">
    <source>
        <dbReference type="EMBL" id="SFH68640.1"/>
    </source>
</evidence>
<keyword evidence="3" id="KW-0946">Virion</keyword>
<feature type="compositionally biased region" description="Gly residues" evidence="1">
    <location>
        <begin position="504"/>
        <end position="526"/>
    </location>
</feature>
<feature type="compositionally biased region" description="Basic and acidic residues" evidence="1">
    <location>
        <begin position="48"/>
        <end position="81"/>
    </location>
</feature>
<feature type="compositionally biased region" description="Pro residues" evidence="1">
    <location>
        <begin position="472"/>
        <end position="503"/>
    </location>
</feature>
<feature type="compositionally biased region" description="Gly residues" evidence="1">
    <location>
        <begin position="84"/>
        <end position="115"/>
    </location>
</feature>
<dbReference type="PANTHER" id="PTHR40050:SF1">
    <property type="entry name" value="INNER SPORE COAT PROTEIN H"/>
    <property type="match status" value="1"/>
</dbReference>
<feature type="compositionally biased region" description="Gly residues" evidence="1">
    <location>
        <begin position="438"/>
        <end position="471"/>
    </location>
</feature>
<dbReference type="PANTHER" id="PTHR40050">
    <property type="entry name" value="INNER SPORE COAT PROTEIN H"/>
    <property type="match status" value="1"/>
</dbReference>
<feature type="region of interest" description="Disordered" evidence="1">
    <location>
        <begin position="437"/>
        <end position="529"/>
    </location>
</feature>
<feature type="signal peptide" evidence="2">
    <location>
        <begin position="1"/>
        <end position="22"/>
    </location>
</feature>
<keyword evidence="4" id="KW-1185">Reference proteome</keyword>
<keyword evidence="2" id="KW-0732">Signal</keyword>
<evidence type="ECO:0000256" key="1">
    <source>
        <dbReference type="SAM" id="MobiDB-lite"/>
    </source>
</evidence>
<dbReference type="InterPro" id="IPR014867">
    <property type="entry name" value="Spore_coat_CotH_CotH2/3/7"/>
</dbReference>
<gene>
    <name evidence="3" type="ORF">SAMN05421753_10257</name>
</gene>
<proteinExistence type="predicted"/>
<sequence>MSSRKFAVALLLMGGASVAAFAQNQDGPPGGMFPGGFPPGPPPGGMMHQERKLVSQFDKDGDKRLNRTERDDARKFMKENPQRGPGGFGRPGFGPGGPGGPGGGMPPGGPGGGPNGGPPGGGPMGGPPGGGRGFGPPGFGPGREREPASPGPKVAVDEVQPIEAALYDPTVFRTVFLTFEDPDWETEMAEFNNTDVEIPATLVVDGKTYPQVGVHFRGMSSFMGVQAGSKRSLNVSLDFVDENQRLDGYKTLNLNNSHEDPSFLHTVLYFDIARKYIAAPKANFVRVVINGESWGVYSNVQQFDKTLVKENFRESNGARWKVPGSPGGRGGLEYLGDDPEAYKKIYDIKSKDDDAAWQALIKLCKTLNETPADKLEAALEPMLDVDGALWFLALENVLINSDGYWIRASDYSIYLDEKGKFHILPHDANETFQAAMGPGMGMGPPGMGPGGRGMGRGPGGPNGPGGPGGPGNGPPEGGPPGGGPMGFGPPPDGGPPMGPPMGPPGQGGPMGRQRGPGGMTSPGGKNGIELEPLYGLKDTSKPLRSKLLAVPALKEKYLDHVLTLTEDWLDWQKLGPVVESYVRLIDSAVEQDTKKLSSTAAFRAAVSQTSSGEANDRRMSLKSFADQRRKFLLSQPEIKKAGKAR</sequence>
<keyword evidence="3" id="KW-0167">Capsid protein</keyword>
<organism evidence="3 4">
    <name type="scientific">Planctomicrobium piriforme</name>
    <dbReference type="NCBI Taxonomy" id="1576369"/>
    <lineage>
        <taxon>Bacteria</taxon>
        <taxon>Pseudomonadati</taxon>
        <taxon>Planctomycetota</taxon>
        <taxon>Planctomycetia</taxon>
        <taxon>Planctomycetales</taxon>
        <taxon>Planctomycetaceae</taxon>
        <taxon>Planctomicrobium</taxon>
    </lineage>
</organism>
<name>A0A1I3C2G5_9PLAN</name>
<dbReference type="Pfam" id="PF08757">
    <property type="entry name" value="CotH"/>
    <property type="match status" value="2"/>
</dbReference>
<feature type="compositionally biased region" description="Gly residues" evidence="1">
    <location>
        <begin position="122"/>
        <end position="141"/>
    </location>
</feature>
<protein>
    <submittedName>
        <fullName evidence="3">Spore coat protein CotH</fullName>
    </submittedName>
</protein>
<dbReference type="Proteomes" id="UP000199518">
    <property type="component" value="Unassembled WGS sequence"/>
</dbReference>
<dbReference type="AlphaFoldDB" id="A0A1I3C2G5"/>
<feature type="region of interest" description="Disordered" evidence="1">
    <location>
        <begin position="26"/>
        <end position="153"/>
    </location>
</feature>